<dbReference type="Pfam" id="PF13738">
    <property type="entry name" value="Pyr_redox_3"/>
    <property type="match status" value="1"/>
</dbReference>
<gene>
    <name evidence="2" type="ORF">ACFW6T_05240</name>
</gene>
<dbReference type="RefSeq" id="WP_380320021.1">
    <property type="nucleotide sequence ID" value="NZ_JBHYPW010000010.1"/>
</dbReference>
<keyword evidence="3" id="KW-1185">Reference proteome</keyword>
<dbReference type="InterPro" id="IPR036188">
    <property type="entry name" value="FAD/NAD-bd_sf"/>
</dbReference>
<evidence type="ECO:0000256" key="1">
    <source>
        <dbReference type="ARBA" id="ARBA00023002"/>
    </source>
</evidence>
<proteinExistence type="predicted"/>
<dbReference type="SUPFAM" id="SSF51905">
    <property type="entry name" value="FAD/NAD(P)-binding domain"/>
    <property type="match status" value="1"/>
</dbReference>
<name>A0ABW6GFI4_9ACTN</name>
<dbReference type="InterPro" id="IPR050982">
    <property type="entry name" value="Auxin_biosynth/cation_transpt"/>
</dbReference>
<evidence type="ECO:0000313" key="2">
    <source>
        <dbReference type="EMBL" id="MFE1351379.1"/>
    </source>
</evidence>
<dbReference type="PANTHER" id="PTHR43539:SF78">
    <property type="entry name" value="FLAVIN-CONTAINING MONOOXYGENASE"/>
    <property type="match status" value="1"/>
</dbReference>
<accession>A0ABW6GFI4</accession>
<evidence type="ECO:0000313" key="3">
    <source>
        <dbReference type="Proteomes" id="UP001599542"/>
    </source>
</evidence>
<keyword evidence="1" id="KW-0560">Oxidoreductase</keyword>
<dbReference type="Gene3D" id="3.50.50.60">
    <property type="entry name" value="FAD/NAD(P)-binding domain"/>
    <property type="match status" value="1"/>
</dbReference>
<sequence>MTVERASIEPGGAVREGAVREVDALVIGAGQAGLSAAYHLRRRGFAPHTGFVVLDADDAPGGAWAHRSPSLTMATVHGFHDLPDFELPATDPATEARIAVPGYFAAYEAEHALPVLRPVKVLAVRERPDGRADGGPDGRLLVETDAGRWATRALLNATGTWTRPFLPRYPGRFAGRQLHYADYRGPAEFAGRRVVVVGGGASAVQVLSELGAVAETVWVTRTPPVFHEGPFTEEFGREVVARVEERVRAGLPVRSVVSVTGLGPSVAYRRAEELGVLHRRPMFDRLTEHGIAWGEEELAVDAIIWATGFRAELTHLAPLGLRTAGGGIRMDGTRVAADPRVHLLGYGPSASTVGANRAGRTAVNEVVRLLGTPAQAQPATV</sequence>
<dbReference type="PRINTS" id="PR00368">
    <property type="entry name" value="FADPNR"/>
</dbReference>
<organism evidence="2 3">
    <name type="scientific">Kitasatospora phosalacinea</name>
    <dbReference type="NCBI Taxonomy" id="2065"/>
    <lineage>
        <taxon>Bacteria</taxon>
        <taxon>Bacillati</taxon>
        <taxon>Actinomycetota</taxon>
        <taxon>Actinomycetes</taxon>
        <taxon>Kitasatosporales</taxon>
        <taxon>Streptomycetaceae</taxon>
        <taxon>Kitasatospora</taxon>
    </lineage>
</organism>
<dbReference type="EMBL" id="JBHYPX010000006">
    <property type="protein sequence ID" value="MFE1351379.1"/>
    <property type="molecule type" value="Genomic_DNA"/>
</dbReference>
<dbReference type="PRINTS" id="PR00469">
    <property type="entry name" value="PNDRDTASEII"/>
</dbReference>
<comment type="caution">
    <text evidence="2">The sequence shown here is derived from an EMBL/GenBank/DDBJ whole genome shotgun (WGS) entry which is preliminary data.</text>
</comment>
<reference evidence="2 3" key="1">
    <citation type="submission" date="2024-09" db="EMBL/GenBank/DDBJ databases">
        <title>The Natural Products Discovery Center: Release of the First 8490 Sequenced Strains for Exploring Actinobacteria Biosynthetic Diversity.</title>
        <authorList>
            <person name="Kalkreuter E."/>
            <person name="Kautsar S.A."/>
            <person name="Yang D."/>
            <person name="Bader C.D."/>
            <person name="Teijaro C.N."/>
            <person name="Fluegel L."/>
            <person name="Davis C.M."/>
            <person name="Simpson J.R."/>
            <person name="Lauterbach L."/>
            <person name="Steele A.D."/>
            <person name="Gui C."/>
            <person name="Meng S."/>
            <person name="Li G."/>
            <person name="Viehrig K."/>
            <person name="Ye F."/>
            <person name="Su P."/>
            <person name="Kiefer A.F."/>
            <person name="Nichols A."/>
            <person name="Cepeda A.J."/>
            <person name="Yan W."/>
            <person name="Fan B."/>
            <person name="Jiang Y."/>
            <person name="Adhikari A."/>
            <person name="Zheng C.-J."/>
            <person name="Schuster L."/>
            <person name="Cowan T.M."/>
            <person name="Smanski M.J."/>
            <person name="Chevrette M.G."/>
            <person name="De Carvalho L.P.S."/>
            <person name="Shen B."/>
        </authorList>
    </citation>
    <scope>NUCLEOTIDE SEQUENCE [LARGE SCALE GENOMIC DNA]</scope>
    <source>
        <strain evidence="2 3">NPDC058753</strain>
    </source>
</reference>
<protein>
    <submittedName>
        <fullName evidence="2">NAD(P)-binding domain-containing protein</fullName>
    </submittedName>
</protein>
<dbReference type="PANTHER" id="PTHR43539">
    <property type="entry name" value="FLAVIN-BINDING MONOOXYGENASE-LIKE PROTEIN (AFU_ORTHOLOGUE AFUA_4G09220)"/>
    <property type="match status" value="1"/>
</dbReference>
<dbReference type="Proteomes" id="UP001599542">
    <property type="component" value="Unassembled WGS sequence"/>
</dbReference>